<reference evidence="3 4" key="1">
    <citation type="submission" date="2019-02" db="EMBL/GenBank/DDBJ databases">
        <title>Sequencing the genomes of 1000 actinobacteria strains.</title>
        <authorList>
            <person name="Klenk H.-P."/>
        </authorList>
    </citation>
    <scope>NUCLEOTIDE SEQUENCE [LARGE SCALE GENOMIC DNA]</scope>
    <source>
        <strain evidence="3 4">DSM 45162</strain>
    </source>
</reference>
<dbReference type="RefSeq" id="WP_242625054.1">
    <property type="nucleotide sequence ID" value="NZ_SHKY01000001.1"/>
</dbReference>
<organism evidence="3 4">
    <name type="scientific">Krasilnikovia cinnamomea</name>
    <dbReference type="NCBI Taxonomy" id="349313"/>
    <lineage>
        <taxon>Bacteria</taxon>
        <taxon>Bacillati</taxon>
        <taxon>Actinomycetota</taxon>
        <taxon>Actinomycetes</taxon>
        <taxon>Micromonosporales</taxon>
        <taxon>Micromonosporaceae</taxon>
        <taxon>Krasilnikovia</taxon>
    </lineage>
</organism>
<evidence type="ECO:0000256" key="1">
    <source>
        <dbReference type="SAM" id="MobiDB-lite"/>
    </source>
</evidence>
<sequence>MSTLADPSSGHSAPADPSSGHSAPAGGRPGSLAARQAELVAALTGGAPVPVGFDARMVEAARVALLRKRAGEVARHWPLLAAALGERWPGEFARWAATRPTQGSLRDGWDLARELAAGGELPAPAGAELATREAASRYDGRSAPRARRAPTVRRAAGSVVLQLFGRVRVLRGPA</sequence>
<evidence type="ECO:0000259" key="2">
    <source>
        <dbReference type="Pfam" id="PF26136"/>
    </source>
</evidence>
<gene>
    <name evidence="3" type="ORF">EV385_4977</name>
</gene>
<feature type="compositionally biased region" description="Polar residues" evidence="1">
    <location>
        <begin position="1"/>
        <end position="11"/>
    </location>
</feature>
<dbReference type="AlphaFoldDB" id="A0A4Q7ZPT1"/>
<proteinExistence type="predicted"/>
<name>A0A4Q7ZPT1_9ACTN</name>
<keyword evidence="4" id="KW-1185">Reference proteome</keyword>
<feature type="region of interest" description="Disordered" evidence="1">
    <location>
        <begin position="1"/>
        <end position="31"/>
    </location>
</feature>
<evidence type="ECO:0000313" key="4">
    <source>
        <dbReference type="Proteomes" id="UP000292564"/>
    </source>
</evidence>
<dbReference type="EMBL" id="SHKY01000001">
    <property type="protein sequence ID" value="RZU53092.1"/>
    <property type="molecule type" value="Genomic_DNA"/>
</dbReference>
<dbReference type="Pfam" id="PF26136">
    <property type="entry name" value="SCO6045_C"/>
    <property type="match status" value="1"/>
</dbReference>
<comment type="caution">
    <text evidence="3">The sequence shown here is derived from an EMBL/GenBank/DDBJ whole genome shotgun (WGS) entry which is preliminary data.</text>
</comment>
<accession>A0A4Q7ZPT1</accession>
<protein>
    <recommendedName>
        <fullName evidence="2">SCO6045-like C-terminal domain-containing protein</fullName>
    </recommendedName>
</protein>
<dbReference type="Proteomes" id="UP000292564">
    <property type="component" value="Unassembled WGS sequence"/>
</dbReference>
<evidence type="ECO:0000313" key="3">
    <source>
        <dbReference type="EMBL" id="RZU53092.1"/>
    </source>
</evidence>
<feature type="domain" description="SCO6045-like C-terminal" evidence="2">
    <location>
        <begin position="33"/>
        <end position="116"/>
    </location>
</feature>
<dbReference type="InterPro" id="IPR058711">
    <property type="entry name" value="SCO6045-like_C"/>
</dbReference>